<evidence type="ECO:0000256" key="14">
    <source>
        <dbReference type="ARBA" id="ARBA00022989"/>
    </source>
</evidence>
<name>A0A8J4RQ28_9ROSI</name>
<evidence type="ECO:0000256" key="22">
    <source>
        <dbReference type="ARBA" id="ARBA00023268"/>
    </source>
</evidence>
<evidence type="ECO:0000256" key="16">
    <source>
        <dbReference type="ARBA" id="ARBA00023136"/>
    </source>
</evidence>
<protein>
    <recommendedName>
        <fullName evidence="2">non-specific serine/threonine protein kinase</fullName>
        <ecNumber evidence="2">2.7.11.1</ecNumber>
    </recommendedName>
</protein>
<dbReference type="PROSITE" id="PS50011">
    <property type="entry name" value="PROTEIN_KINASE_DOM"/>
    <property type="match status" value="1"/>
</dbReference>
<keyword evidence="10" id="KW-0378">Hydrolase</keyword>
<dbReference type="OrthoDB" id="63989at2759"/>
<dbReference type="PANTHER" id="PTHR13954">
    <property type="entry name" value="IRE1-RELATED"/>
    <property type="match status" value="1"/>
</dbReference>
<keyword evidence="19" id="KW-0325">Glycoprotein</keyword>
<dbReference type="EC" id="2.7.11.1" evidence="2"/>
<dbReference type="GO" id="GO:0004674">
    <property type="term" value="F:protein serine/threonine kinase activity"/>
    <property type="evidence" value="ECO:0007669"/>
    <property type="project" value="UniProtKB-KW"/>
</dbReference>
<dbReference type="InterPro" id="IPR011044">
    <property type="entry name" value="Quino_amine_DH_bsu"/>
</dbReference>
<dbReference type="GO" id="GO:0009751">
    <property type="term" value="P:response to salicylic acid"/>
    <property type="evidence" value="ECO:0007669"/>
    <property type="project" value="UniProtKB-ARBA"/>
</dbReference>
<evidence type="ECO:0000256" key="24">
    <source>
        <dbReference type="ARBA" id="ARBA00048679"/>
    </source>
</evidence>
<keyword evidence="8" id="KW-0547">Nucleotide-binding</keyword>
<evidence type="ECO:0000256" key="13">
    <source>
        <dbReference type="ARBA" id="ARBA00022859"/>
    </source>
</evidence>
<dbReference type="Gene3D" id="2.130.10.10">
    <property type="entry name" value="YVTN repeat-like/Quinoprotein amine dehydrogenase"/>
    <property type="match status" value="1"/>
</dbReference>
<evidence type="ECO:0000256" key="15">
    <source>
        <dbReference type="ARBA" id="ARBA00023015"/>
    </source>
</evidence>
<dbReference type="PROSITE" id="PS51392">
    <property type="entry name" value="KEN"/>
    <property type="match status" value="1"/>
</dbReference>
<evidence type="ECO:0000256" key="1">
    <source>
        <dbReference type="ARBA" id="ARBA00004115"/>
    </source>
</evidence>
<evidence type="ECO:0000256" key="25">
    <source>
        <dbReference type="ARBA" id="ARBA00065357"/>
    </source>
</evidence>
<keyword evidence="11" id="KW-0256">Endoplasmic reticulum</keyword>
<dbReference type="GO" id="GO:0008380">
    <property type="term" value="P:RNA splicing"/>
    <property type="evidence" value="ECO:0007669"/>
    <property type="project" value="UniProtKB-KW"/>
</dbReference>
<dbReference type="PROSITE" id="PS51257">
    <property type="entry name" value="PROKAR_LIPOPROTEIN"/>
    <property type="match status" value="1"/>
</dbReference>
<evidence type="ECO:0000259" key="29">
    <source>
        <dbReference type="PROSITE" id="PS50011"/>
    </source>
</evidence>
<sequence length="915" mass="103530">MGLKVLIFVLLLTVISSSLIGCLSDSAITETSLSTRNLKALHSPTLESELVVVADLDGRIYLVDTGSMKIMWSFASGQPIYSSYRAVLNSDKDKSNGSELSNSDNDFYIDCGDDWSLYLHKKSFKKVKIGMSAGDYLKNAPYISEDGGVTVGSKKTTVYLVDAKSGRLVNTYKLDGYPSGLAPQCAEENPVLSDEDGEELVEFGALNLETVEQPLYIMRTDYLLQHYSADNRKVLWNVTFSEFDAHFKNKKLESSFGGISPKSENEFSLEYGGDADSQLLYLSKPSVLRIRDHIWLESLPAFNRLVTGLSGGSPLSLPAAERKSSSGAADLLQLAPPRNEGRQVLALPASEDENPEVLIRQGSQIRTFIPFLSSLLCIMGVIFYPFLRFGEWLKLNRHREELNVQAGTPKKKKTRRSGNNKRSSNNQRMPDDILPENKVGDTKGIPHIEGNELKYLFDRVDVHVDGRRIGKLLVSNKEIAKGSNGTIVLEGIYDGRPVAVKRLVKTHHDVALKEIQNLIASDQHPNIVRWYGVEDDQNFVYLALERCTCNLNDFIFLCSESFQSEIITKDQFSNFLDEHTAQLQSIKENNKVVKLWKENGYPTPQLLKLMRDVVSGLAHLHELGIIHRDLKPQNVLTIKERYLCAKISDMGISKRLSGNMSAFSQHATGCGSSGWQAPEQLLHRRQTRAVDMFSLGCVLFFCVTGGKHPYGDTIERDVNIVNDRKDLFLVENIPEAVDLFSNLLDPNPDIRPKATDVLHHPFFWDSEMRLSFLRDASDWVELEDRENESELLNALESIAAVALNGKWDEKMEATFLSNIGHYRRYKFDSIRDLLRVIRNKLNHYRELPQEIKELLGPVPEGFDSYFSSRFPKLLIEVYNVICRYCKEEKFFRKYINSSPIIFRWFLVVSAIKQSS</sequence>
<evidence type="ECO:0000256" key="26">
    <source>
        <dbReference type="SAM" id="MobiDB-lite"/>
    </source>
</evidence>
<dbReference type="InterPro" id="IPR018391">
    <property type="entry name" value="PQQ_b-propeller_rpt"/>
</dbReference>
<dbReference type="InterPro" id="IPR008271">
    <property type="entry name" value="Ser/Thr_kinase_AS"/>
</dbReference>
<dbReference type="GO" id="GO:0004521">
    <property type="term" value="F:RNA endonuclease activity"/>
    <property type="evidence" value="ECO:0007669"/>
    <property type="project" value="InterPro"/>
</dbReference>
<dbReference type="GO" id="GO:0002376">
    <property type="term" value="P:immune system process"/>
    <property type="evidence" value="ECO:0007669"/>
    <property type="project" value="UniProtKB-KW"/>
</dbReference>
<dbReference type="SUPFAM" id="SSF50969">
    <property type="entry name" value="YVTN repeat-like/Quinoprotein amine dehydrogenase"/>
    <property type="match status" value="1"/>
</dbReference>
<dbReference type="Pfam" id="PF06479">
    <property type="entry name" value="Ribonuc_2-5A"/>
    <property type="match status" value="1"/>
</dbReference>
<comment type="subcellular location">
    <subcellularLocation>
        <location evidence="1">Endoplasmic reticulum membrane</location>
        <topology evidence="1">Single-pass type I membrane protein</topology>
    </subcellularLocation>
</comment>
<feature type="region of interest" description="Disordered" evidence="26">
    <location>
        <begin position="404"/>
        <end position="441"/>
    </location>
</feature>
<dbReference type="FunFam" id="1.20.1440.180:FF:000002">
    <property type="entry name" value="Serine/threonine-protein kinase/endoribonuclease IRE1"/>
    <property type="match status" value="1"/>
</dbReference>
<keyword evidence="6 27" id="KW-0812">Transmembrane</keyword>
<evidence type="ECO:0000256" key="8">
    <source>
        <dbReference type="ARBA" id="ARBA00022741"/>
    </source>
</evidence>
<comment type="catalytic activity">
    <reaction evidence="23">
        <text>L-threonyl-[protein] + ATP = O-phospho-L-threonyl-[protein] + ADP + H(+)</text>
        <dbReference type="Rhea" id="RHEA:46608"/>
        <dbReference type="Rhea" id="RHEA-COMP:11060"/>
        <dbReference type="Rhea" id="RHEA-COMP:11605"/>
        <dbReference type="ChEBI" id="CHEBI:15378"/>
        <dbReference type="ChEBI" id="CHEBI:30013"/>
        <dbReference type="ChEBI" id="CHEBI:30616"/>
        <dbReference type="ChEBI" id="CHEBI:61977"/>
        <dbReference type="ChEBI" id="CHEBI:456216"/>
        <dbReference type="EC" id="2.7.11.1"/>
    </reaction>
</comment>
<keyword evidence="15" id="KW-0805">Transcription regulation</keyword>
<dbReference type="GO" id="GO:0051082">
    <property type="term" value="F:unfolded protein binding"/>
    <property type="evidence" value="ECO:0007669"/>
    <property type="project" value="TreeGrafter"/>
</dbReference>
<dbReference type="AlphaFoldDB" id="A0A8J4RQ28"/>
<keyword evidence="5" id="KW-0808">Transferase</keyword>
<comment type="catalytic activity">
    <reaction evidence="24">
        <text>L-seryl-[protein] + ATP = O-phospho-L-seryl-[protein] + ADP + H(+)</text>
        <dbReference type="Rhea" id="RHEA:17989"/>
        <dbReference type="Rhea" id="RHEA-COMP:9863"/>
        <dbReference type="Rhea" id="RHEA-COMP:11604"/>
        <dbReference type="ChEBI" id="CHEBI:15378"/>
        <dbReference type="ChEBI" id="CHEBI:29999"/>
        <dbReference type="ChEBI" id="CHEBI:30616"/>
        <dbReference type="ChEBI" id="CHEBI:83421"/>
        <dbReference type="ChEBI" id="CHEBI:456216"/>
        <dbReference type="EC" id="2.7.11.1"/>
    </reaction>
</comment>
<keyword evidence="22" id="KW-0511">Multifunctional enzyme</keyword>
<evidence type="ECO:0000256" key="11">
    <source>
        <dbReference type="ARBA" id="ARBA00022824"/>
    </source>
</evidence>
<dbReference type="EMBL" id="JRKL02000499">
    <property type="protein sequence ID" value="KAF3970775.1"/>
    <property type="molecule type" value="Genomic_DNA"/>
</dbReference>
<feature type="domain" description="Protein kinase" evidence="29">
    <location>
        <begin position="473"/>
        <end position="763"/>
    </location>
</feature>
<keyword evidence="7 28" id="KW-0732">Signal</keyword>
<keyword evidence="9" id="KW-0418">Kinase</keyword>
<gene>
    <name evidence="31" type="ORF">CMV_005550</name>
</gene>
<dbReference type="Gene3D" id="1.10.510.10">
    <property type="entry name" value="Transferase(Phosphotransferase) domain 1"/>
    <property type="match status" value="1"/>
</dbReference>
<keyword evidence="20" id="KW-0508">mRNA splicing</keyword>
<keyword evidence="3" id="KW-0723">Serine/threonine-protein kinase</keyword>
<evidence type="ECO:0000256" key="17">
    <source>
        <dbReference type="ARBA" id="ARBA00023157"/>
    </source>
</evidence>
<dbReference type="CDD" id="cd10422">
    <property type="entry name" value="RNase_Ire1"/>
    <property type="match status" value="1"/>
</dbReference>
<keyword evidence="13" id="KW-0391">Immunity</keyword>
<keyword evidence="32" id="KW-1185">Reference proteome</keyword>
<dbReference type="InterPro" id="IPR015943">
    <property type="entry name" value="WD40/YVTN_repeat-like_dom_sf"/>
</dbReference>
<dbReference type="GO" id="GO:0042742">
    <property type="term" value="P:defense response to bacterium"/>
    <property type="evidence" value="ECO:0007669"/>
    <property type="project" value="UniProtKB-ARBA"/>
</dbReference>
<evidence type="ECO:0000313" key="32">
    <source>
        <dbReference type="Proteomes" id="UP000737018"/>
    </source>
</evidence>
<dbReference type="GO" id="GO:0016787">
    <property type="term" value="F:hydrolase activity"/>
    <property type="evidence" value="ECO:0007669"/>
    <property type="project" value="UniProtKB-KW"/>
</dbReference>
<dbReference type="GO" id="GO:0036498">
    <property type="term" value="P:IRE1-mediated unfolded protein response"/>
    <property type="evidence" value="ECO:0007669"/>
    <property type="project" value="TreeGrafter"/>
</dbReference>
<evidence type="ECO:0000256" key="10">
    <source>
        <dbReference type="ARBA" id="ARBA00022801"/>
    </source>
</evidence>
<proteinExistence type="predicted"/>
<keyword evidence="14 27" id="KW-1133">Transmembrane helix</keyword>
<dbReference type="SMART" id="SM00220">
    <property type="entry name" value="S_TKc"/>
    <property type="match status" value="1"/>
</dbReference>
<evidence type="ECO:0000256" key="19">
    <source>
        <dbReference type="ARBA" id="ARBA00023180"/>
    </source>
</evidence>
<keyword evidence="17" id="KW-1015">Disulfide bond</keyword>
<dbReference type="FunFam" id="1.10.510.10:FF:000463">
    <property type="entry name" value="Serine/threonine-protein kinase/endoribonuclease IRE1a"/>
    <property type="match status" value="1"/>
</dbReference>
<dbReference type="SMART" id="SM00564">
    <property type="entry name" value="PQQ"/>
    <property type="match status" value="3"/>
</dbReference>
<evidence type="ECO:0000256" key="4">
    <source>
        <dbReference type="ARBA" id="ARBA00022664"/>
    </source>
</evidence>
<feature type="signal peptide" evidence="28">
    <location>
        <begin position="1"/>
        <end position="17"/>
    </location>
</feature>
<evidence type="ECO:0000256" key="5">
    <source>
        <dbReference type="ARBA" id="ARBA00022679"/>
    </source>
</evidence>
<dbReference type="InterPro" id="IPR000719">
    <property type="entry name" value="Prot_kinase_dom"/>
</dbReference>
<feature type="chain" id="PRO_5035301852" description="non-specific serine/threonine protein kinase" evidence="28">
    <location>
        <begin position="18"/>
        <end position="915"/>
    </location>
</feature>
<evidence type="ECO:0000256" key="6">
    <source>
        <dbReference type="ARBA" id="ARBA00022692"/>
    </source>
</evidence>
<dbReference type="GO" id="GO:0005524">
    <property type="term" value="F:ATP binding"/>
    <property type="evidence" value="ECO:0007669"/>
    <property type="project" value="UniProtKB-KW"/>
</dbReference>
<dbReference type="GO" id="GO:0006397">
    <property type="term" value="P:mRNA processing"/>
    <property type="evidence" value="ECO:0007669"/>
    <property type="project" value="UniProtKB-KW"/>
</dbReference>
<evidence type="ECO:0000256" key="21">
    <source>
        <dbReference type="ARBA" id="ARBA00023230"/>
    </source>
</evidence>
<accession>A0A8J4RQ28</accession>
<evidence type="ECO:0000256" key="3">
    <source>
        <dbReference type="ARBA" id="ARBA00022527"/>
    </source>
</evidence>
<dbReference type="GO" id="GO:1990604">
    <property type="term" value="C:IRE1-TRAF2-ASK1 complex"/>
    <property type="evidence" value="ECO:0007669"/>
    <property type="project" value="TreeGrafter"/>
</dbReference>
<evidence type="ECO:0000313" key="31">
    <source>
        <dbReference type="EMBL" id="KAF3970775.1"/>
    </source>
</evidence>
<dbReference type="InterPro" id="IPR011009">
    <property type="entry name" value="Kinase-like_dom_sf"/>
</dbReference>
<dbReference type="PROSITE" id="PS00108">
    <property type="entry name" value="PROTEIN_KINASE_ST"/>
    <property type="match status" value="1"/>
</dbReference>
<comment type="subunit">
    <text evidence="25">Homodimer; disulfide-linked. Dimer formation is driven by hydrophobic interactions within the N-terminal luminal domains and stabilized by disulfide bridges.</text>
</comment>
<evidence type="ECO:0000256" key="7">
    <source>
        <dbReference type="ARBA" id="ARBA00022729"/>
    </source>
</evidence>
<keyword evidence="16 27" id="KW-0472">Membrane</keyword>
<dbReference type="Pfam" id="PF00069">
    <property type="entry name" value="Pkinase"/>
    <property type="match status" value="1"/>
</dbReference>
<evidence type="ECO:0000256" key="12">
    <source>
        <dbReference type="ARBA" id="ARBA00022840"/>
    </source>
</evidence>
<evidence type="ECO:0000256" key="23">
    <source>
        <dbReference type="ARBA" id="ARBA00047899"/>
    </source>
</evidence>
<dbReference type="FunFam" id="3.30.200.20:FF:000077">
    <property type="entry name" value="Putative Serine/threonine-protein kinase/endoribonuclease IRE1"/>
    <property type="match status" value="1"/>
</dbReference>
<organism evidence="31 32">
    <name type="scientific">Castanea mollissima</name>
    <name type="common">Chinese chestnut</name>
    <dbReference type="NCBI Taxonomy" id="60419"/>
    <lineage>
        <taxon>Eukaryota</taxon>
        <taxon>Viridiplantae</taxon>
        <taxon>Streptophyta</taxon>
        <taxon>Embryophyta</taxon>
        <taxon>Tracheophyta</taxon>
        <taxon>Spermatophyta</taxon>
        <taxon>Magnoliopsida</taxon>
        <taxon>eudicotyledons</taxon>
        <taxon>Gunneridae</taxon>
        <taxon>Pentapetalae</taxon>
        <taxon>rosids</taxon>
        <taxon>fabids</taxon>
        <taxon>Fagales</taxon>
        <taxon>Fagaceae</taxon>
        <taxon>Castanea</taxon>
    </lineage>
</organism>
<dbReference type="SMART" id="SM00580">
    <property type="entry name" value="PUG"/>
    <property type="match status" value="1"/>
</dbReference>
<feature type="domain" description="KEN" evidence="30">
    <location>
        <begin position="766"/>
        <end position="897"/>
    </location>
</feature>
<keyword evidence="4" id="KW-0507">mRNA processing</keyword>
<reference evidence="31" key="1">
    <citation type="submission" date="2020-03" db="EMBL/GenBank/DDBJ databases">
        <title>Castanea mollissima Vanexum genome sequencing.</title>
        <authorList>
            <person name="Staton M."/>
        </authorList>
    </citation>
    <scope>NUCLEOTIDE SEQUENCE</scope>
    <source>
        <tissue evidence="31">Leaf</tissue>
    </source>
</reference>
<evidence type="ECO:0000256" key="18">
    <source>
        <dbReference type="ARBA" id="ARBA00023163"/>
    </source>
</evidence>
<dbReference type="InterPro" id="IPR045133">
    <property type="entry name" value="IRE1/2-like"/>
</dbReference>
<dbReference type="Gene3D" id="1.20.1440.180">
    <property type="entry name" value="KEN domain"/>
    <property type="match status" value="1"/>
</dbReference>
<dbReference type="SUPFAM" id="SSF56112">
    <property type="entry name" value="Protein kinase-like (PK-like)"/>
    <property type="match status" value="1"/>
</dbReference>
<keyword evidence="18" id="KW-0804">Transcription</keyword>
<evidence type="ECO:0000256" key="28">
    <source>
        <dbReference type="SAM" id="SignalP"/>
    </source>
</evidence>
<dbReference type="FunFam" id="2.130.10.10:FF:001716">
    <property type="entry name" value="Inositol requiring 1-1"/>
    <property type="match status" value="1"/>
</dbReference>
<evidence type="ECO:0000256" key="2">
    <source>
        <dbReference type="ARBA" id="ARBA00012513"/>
    </source>
</evidence>
<evidence type="ECO:0000256" key="20">
    <source>
        <dbReference type="ARBA" id="ARBA00023187"/>
    </source>
</evidence>
<keyword evidence="12" id="KW-0067">ATP-binding</keyword>
<keyword evidence="21" id="KW-0834">Unfolded protein response</keyword>
<dbReference type="PANTHER" id="PTHR13954:SF27">
    <property type="entry name" value="SERINE_THREONINE-PROTEIN KINASE_ENDORIBONUCLEASE IRE1B"/>
    <property type="match status" value="1"/>
</dbReference>
<evidence type="ECO:0000256" key="27">
    <source>
        <dbReference type="SAM" id="Phobius"/>
    </source>
</evidence>
<feature type="compositionally biased region" description="Basic residues" evidence="26">
    <location>
        <begin position="409"/>
        <end position="419"/>
    </location>
</feature>
<evidence type="ECO:0000256" key="9">
    <source>
        <dbReference type="ARBA" id="ARBA00022777"/>
    </source>
</evidence>
<feature type="transmembrane region" description="Helical" evidence="27">
    <location>
        <begin position="368"/>
        <end position="387"/>
    </location>
</feature>
<dbReference type="Proteomes" id="UP000737018">
    <property type="component" value="Unassembled WGS sequence"/>
</dbReference>
<comment type="caution">
    <text evidence="31">The sequence shown here is derived from an EMBL/GenBank/DDBJ whole genome shotgun (WGS) entry which is preliminary data.</text>
</comment>
<dbReference type="InterPro" id="IPR038357">
    <property type="entry name" value="KEN_sf"/>
</dbReference>
<dbReference type="InterPro" id="IPR010513">
    <property type="entry name" value="KEN_dom"/>
</dbReference>
<dbReference type="Gene3D" id="3.30.200.20">
    <property type="entry name" value="Phosphorylase Kinase, domain 1"/>
    <property type="match status" value="1"/>
</dbReference>
<evidence type="ECO:0000259" key="30">
    <source>
        <dbReference type="PROSITE" id="PS51392"/>
    </source>
</evidence>